<gene>
    <name evidence="2" type="ORF">QO006_002120</name>
</gene>
<dbReference type="CDD" id="cd04486">
    <property type="entry name" value="YhcR_OBF_like"/>
    <property type="match status" value="1"/>
</dbReference>
<feature type="domain" description="LTD" evidence="1">
    <location>
        <begin position="893"/>
        <end position="1031"/>
    </location>
</feature>
<dbReference type="RefSeq" id="WP_307466258.1">
    <property type="nucleotide sequence ID" value="NZ_JAURUR010000006.1"/>
</dbReference>
<proteinExistence type="predicted"/>
<reference evidence="2 3" key="1">
    <citation type="submission" date="2023-07" db="EMBL/GenBank/DDBJ databases">
        <title>Genomic Encyclopedia of Type Strains, Phase IV (KMG-IV): sequencing the most valuable type-strain genomes for metagenomic binning, comparative biology and taxonomic classification.</title>
        <authorList>
            <person name="Goeker M."/>
        </authorList>
    </citation>
    <scope>NUCLEOTIDE SEQUENCE [LARGE SCALE GENOMIC DNA]</scope>
    <source>
        <strain evidence="2 3">NIO-1023</strain>
    </source>
</reference>
<dbReference type="SUPFAM" id="SSF56219">
    <property type="entry name" value="DNase I-like"/>
    <property type="match status" value="1"/>
</dbReference>
<evidence type="ECO:0000313" key="2">
    <source>
        <dbReference type="EMBL" id="MDP9764674.1"/>
    </source>
</evidence>
<dbReference type="Pfam" id="PF00932">
    <property type="entry name" value="LTD"/>
    <property type="match status" value="1"/>
</dbReference>
<dbReference type="Gene3D" id="3.60.10.10">
    <property type="entry name" value="Endonuclease/exonuclease/phosphatase"/>
    <property type="match status" value="1"/>
</dbReference>
<dbReference type="PANTHER" id="PTHR42834">
    <property type="entry name" value="ENDONUCLEASE/EXONUCLEASE/PHOSPHATASE FAMILY PROTEIN (AFU_ORTHOLOGUE AFUA_3G09210)"/>
    <property type="match status" value="1"/>
</dbReference>
<comment type="caution">
    <text evidence="2">The sequence shown here is derived from an EMBL/GenBank/DDBJ whole genome shotgun (WGS) entry which is preliminary data.</text>
</comment>
<dbReference type="Proteomes" id="UP001232163">
    <property type="component" value="Unassembled WGS sequence"/>
</dbReference>
<keyword evidence="3" id="KW-1185">Reference proteome</keyword>
<dbReference type="InterPro" id="IPR047971">
    <property type="entry name" value="ExeM-like"/>
</dbReference>
<dbReference type="InterPro" id="IPR036691">
    <property type="entry name" value="Endo/exonu/phosph_ase_sf"/>
</dbReference>
<name>A0ABT9MDN6_9DEIO</name>
<dbReference type="InterPro" id="IPR001322">
    <property type="entry name" value="Lamin_tail_dom"/>
</dbReference>
<dbReference type="EMBL" id="JAURUR010000006">
    <property type="protein sequence ID" value="MDP9764674.1"/>
    <property type="molecule type" value="Genomic_DNA"/>
</dbReference>
<accession>A0ABT9MDN6</accession>
<evidence type="ECO:0000259" key="1">
    <source>
        <dbReference type="PROSITE" id="PS51841"/>
    </source>
</evidence>
<dbReference type="NCBIfam" id="NF033681">
    <property type="entry name" value="ExeM_NucH_DNase"/>
    <property type="match status" value="1"/>
</dbReference>
<evidence type="ECO:0000313" key="3">
    <source>
        <dbReference type="Proteomes" id="UP001232163"/>
    </source>
</evidence>
<dbReference type="SUPFAM" id="SSF74853">
    <property type="entry name" value="Lamin A/C globular tail domain"/>
    <property type="match status" value="1"/>
</dbReference>
<dbReference type="InterPro" id="IPR036415">
    <property type="entry name" value="Lamin_tail_dom_sf"/>
</dbReference>
<sequence length="1087" mass="112395">MPQPEGDTRPSLGVYELSLSGDGKAVRQAAVQGSAAGGLSFRSINAGYTVDSQQDSTIAYATFWVTNNSGRDLAAPTLVPIDTAGTDATLSTTAFRALRTPSDADASDQATRLTFTQTITPLTTSLDSGIITGIDTGSTQLAGTGRSGWVMDSLKDGGSGRVTLAVRIPGTDAGIAASSFKMLFTVAESVPQISTLTNIGAVQGSTPSGDGISPLKDQTVTSEGVVTSVHTANVSGSLKGFYLQEEGMDADTDVTTSEGVFVYCNTDCPTDLQPGERVRVTGSVSEFVTGTQITTTTAQVTRFMTGLALPDAQALTLPLEYSARERYEGMRVSTSGVVTNNFTLGRGASFDIADVRIMNYTQVNAPSATGNAAYQAEVKNRYIRVDDGTRAQNPDPEIFARNGQVLSAANTLRGGDSVTVTGVLGYSNDGWSGSGSIDTYRIHATQTTVNVTDSNPRLAAPEAVGGTLRVGSMNVLNYFTTLTKTNEGCTPNGTDSNARGANNCEEFLRQQSKIVKAILGLNSDVLGLLEIQNDFDKGANSSVANLVNALNTEAGAGTYAYINPGAKVGTDAISVAMIYKTDSVDPVGRLGILDNRFDPNYTDTCNRPTWAQTFQSKANGGRVTAVMLHLKSKGSACAATSDADTGDGQGNGYIARRNAATALVNWLNTNPTGVTEDDRILMGDYNAYAMEEPLTILATGGYTNLFDKNVYSYQFDGQWGSLDQAVGSASLLGQVTGKTKWRINADEPTVLDYNTEFKSAPQKTSFFAADPFRSSDHDPILVGLNLIAQTPLPIGAPAAAIGLTTTSSAVSVAAGQSTTNTVNVNRTSYTGDVTLTTSVSGTGTKPVITVTTQPGTGNAGTINVDATNAAAGTYTVSVTGSGTGVSDATTTFTVAVTAAPASGPVNHLVISQVYPGGGSSNTAAAYKNDYVEVFNPTGQSISLTGYSLQYYSAAGTTTSNTFNLSGTLASGQYLLVKTGSTGTGGADLTGADLTTTNLSMGGSAGKVALVQGTAAVTSTDATIVDAVAWGSVTAPYEGTYATAPSNVQALFRLQNGCLDTNRNASDLTIQATAPRNTSTTVNVCAAL</sequence>
<dbReference type="PROSITE" id="PS51841">
    <property type="entry name" value="LTD"/>
    <property type="match status" value="1"/>
</dbReference>
<dbReference type="PANTHER" id="PTHR42834:SF1">
    <property type="entry name" value="ENDONUCLEASE_EXONUCLEASE_PHOSPHATASE FAMILY PROTEIN (AFU_ORTHOLOGUE AFUA_3G09210)"/>
    <property type="match status" value="1"/>
</dbReference>
<organism evidence="2 3">
    <name type="scientific">Deinococcus enclensis</name>
    <dbReference type="NCBI Taxonomy" id="1049582"/>
    <lineage>
        <taxon>Bacteria</taxon>
        <taxon>Thermotogati</taxon>
        <taxon>Deinococcota</taxon>
        <taxon>Deinococci</taxon>
        <taxon>Deinococcales</taxon>
        <taxon>Deinococcaceae</taxon>
        <taxon>Deinococcus</taxon>
    </lineage>
</organism>
<protein>
    <submittedName>
        <fullName evidence="2">Extracellular nuclease</fullName>
    </submittedName>
</protein>
<dbReference type="CDD" id="cd10283">
    <property type="entry name" value="MnuA_DNase1-like"/>
    <property type="match status" value="1"/>
</dbReference>